<dbReference type="PROSITE" id="PS00108">
    <property type="entry name" value="PROTEIN_KINASE_ST"/>
    <property type="match status" value="1"/>
</dbReference>
<dbReference type="InterPro" id="IPR009091">
    <property type="entry name" value="RCC1/BLIP-II"/>
</dbReference>
<dbReference type="Pfam" id="PF25390">
    <property type="entry name" value="WD40_RLD"/>
    <property type="match status" value="1"/>
</dbReference>
<evidence type="ECO:0000313" key="11">
    <source>
        <dbReference type="Proteomes" id="UP000728032"/>
    </source>
</evidence>
<dbReference type="InterPro" id="IPR008271">
    <property type="entry name" value="Ser/Thr_kinase_AS"/>
</dbReference>
<dbReference type="Gene3D" id="2.130.10.30">
    <property type="entry name" value="Regulator of chromosome condensation 1/beta-lactamase-inhibitor protein II"/>
    <property type="match status" value="1"/>
</dbReference>
<evidence type="ECO:0000256" key="4">
    <source>
        <dbReference type="ARBA" id="ARBA00042914"/>
    </source>
</evidence>
<name>A0A7R9QK28_9ACAR</name>
<dbReference type="PANTHER" id="PTHR22872:SF10">
    <property type="entry name" value="ULTRAVIOLET-B RECEPTOR UVR8"/>
    <property type="match status" value="1"/>
</dbReference>
<dbReference type="GO" id="GO:0004674">
    <property type="term" value="F:protein serine/threonine kinase activity"/>
    <property type="evidence" value="ECO:0007669"/>
    <property type="project" value="UniProtKB-KW"/>
</dbReference>
<dbReference type="InterPro" id="IPR000719">
    <property type="entry name" value="Prot_kinase_dom"/>
</dbReference>
<dbReference type="PANTHER" id="PTHR22872">
    <property type="entry name" value="BTK-BINDING PROTEIN-RELATED"/>
    <property type="match status" value="1"/>
</dbReference>
<accession>A0A7R9QK28</accession>
<dbReference type="PROSITE" id="PS50097">
    <property type="entry name" value="BTB"/>
    <property type="match status" value="1"/>
</dbReference>
<dbReference type="SUPFAM" id="SSF50985">
    <property type="entry name" value="RCC1/BLIP-II"/>
    <property type="match status" value="1"/>
</dbReference>
<dbReference type="SUPFAM" id="SSF56112">
    <property type="entry name" value="Protein kinase-like (PK-like)"/>
    <property type="match status" value="1"/>
</dbReference>
<evidence type="ECO:0000256" key="1">
    <source>
        <dbReference type="ARBA" id="ARBA00012513"/>
    </source>
</evidence>
<dbReference type="GO" id="GO:0005524">
    <property type="term" value="F:ATP binding"/>
    <property type="evidence" value="ECO:0007669"/>
    <property type="project" value="InterPro"/>
</dbReference>
<feature type="region of interest" description="Disordered" evidence="7">
    <location>
        <begin position="67"/>
        <end position="88"/>
    </location>
</feature>
<keyword evidence="11" id="KW-1185">Reference proteome</keyword>
<evidence type="ECO:0000256" key="5">
    <source>
        <dbReference type="PROSITE-ProRule" id="PRU00235"/>
    </source>
</evidence>
<keyword evidence="3" id="KW-0677">Repeat</keyword>
<dbReference type="InterPro" id="IPR051625">
    <property type="entry name" value="Signaling_Regulatory_Domain"/>
</dbReference>
<feature type="repeat" description="RCC1" evidence="5">
    <location>
        <begin position="852"/>
        <end position="904"/>
    </location>
</feature>
<sequence>MSPTLNYQKTGDRKVDLFFNNNIIDIMNNELSIVNNNLIFDSMPDLQPILDFDDSDDGMDEVDGNLVSNANANQPVRPTNGKNGRAGKRSGYKATAALVRHQGPAFIFIEALVWNFCSHYESDKRKQKLLFLKLCQRLQDFKLIGNTFTNDTFHPIREVVCHKFNDLIREIKAKDSPLSLSSSSASLCDQNSDSSHLVEESSRYRKEFLDLGLIEEGGFGVVHKAKYRFDDCEYAVKMIRFKYKSDTGFKKITREVQLYANLSSHPNVVGYKTAWLENWCLHRQNIPLSKHLKTTETSHTTGEQMESSDEDITYNIVENDVSIHFEETSKSGLRIETSKGKVECNRNDTKEVESEEEVSDEDEAITSDSVEGFRNLSFNDLTTIRQTVNKRKKTQSTSSTTSQSDAGVEYRNCYQVQKYDKHNIPQIKVEDYESNACPFACCEFGAILYIQMELCSKNLKSWLRERNDTAFKRFDNSSKETNYILSDEDIKTAKNLFRQILKGVEYIHSQHLIHRDLKPQNILFSVDDSKVKIGDFGLATLHNSIDSDQISLDHIQSTATDMNEHTGGIGTSIYAAPEQKARHPDKSYDQKTDLFSLGIILFELFYPLSTDMEKVKCVSNLTKKQVLPKSITKFQPNVAKVILALTHPNPSIRPNATQVLHSSLFLNEEQIIIRQIDEQNQQLIRDLAVKDKTIKELENQLDMKRKEALERDLLIEKLRKQFRILYQICCDLGFDSLATNDVMTDTRGYEFLLTDRLTMGSIDRWLIFSLLKEPFISNIRLFSVFGCSGNEAIIVTKEDEVMALGSNCSLCLGLGETVGSLEPRRIDLLSKKGVNKIAAGSGPHVCALTSSGDVFSWGHNTYHQLGNGSTNPSSTPIHVTSNLLGKRVVDMSCGSYHTLALTDEGEVYSWGQNNCGQIGSGSTTNQPTPRKVTAGIGARQVVAIACGQISSMAVLDTGEVFSWGYNGNGQLGLGTNANQPNPCRVTNLNGVIVQKVVCGNAHTLLLSDDGTIYAFGSNSYGQLGTGSKSNQTSPVKVGPNLGRFIDIASSHYTHISAAITQEGKCYMWGQCRGHSITQPMETPFQSTHDVFASFATPAVTFRSIELCSSPVNRVLDSLSQAFDDQRTSDFKFIVEKKPIHVHKAILRVRCEHFRSMFGSNWEESSKGELEMTQYSYPVYYAFLQYLYTDAVEVAPEDGIGLLDLANSYCETDLKQKCERLIRNGITIENVAMLYSAAIRFDAKGLEDYCFRFALVHLTAVVQTDAFNRLDETTLKSFITKAALNGAFRH</sequence>
<evidence type="ECO:0000313" key="10">
    <source>
        <dbReference type="EMBL" id="CAD7647137.1"/>
    </source>
</evidence>
<dbReference type="Pfam" id="PF22949">
    <property type="entry name" value="HRI2_3H"/>
    <property type="match status" value="1"/>
</dbReference>
<keyword evidence="2" id="KW-0723">Serine/threonine-protein kinase</keyword>
<dbReference type="Gene3D" id="3.30.200.20">
    <property type="entry name" value="Phosphorylase Kinase, domain 1"/>
    <property type="match status" value="1"/>
</dbReference>
<dbReference type="PROSITE" id="PS00626">
    <property type="entry name" value="RCC1_2"/>
    <property type="match status" value="1"/>
</dbReference>
<evidence type="ECO:0000259" key="8">
    <source>
        <dbReference type="PROSITE" id="PS50011"/>
    </source>
</evidence>
<dbReference type="InterPro" id="IPR000408">
    <property type="entry name" value="Reg_chr_condens"/>
</dbReference>
<dbReference type="CDD" id="cd18298">
    <property type="entry name" value="BTB_POZ_RCBTB1_2"/>
    <property type="match status" value="1"/>
</dbReference>
<evidence type="ECO:0000256" key="7">
    <source>
        <dbReference type="SAM" id="MobiDB-lite"/>
    </source>
</evidence>
<dbReference type="EMBL" id="CAJPVJ010002639">
    <property type="protein sequence ID" value="CAG2166579.1"/>
    <property type="molecule type" value="Genomic_DNA"/>
</dbReference>
<feature type="coiled-coil region" evidence="6">
    <location>
        <begin position="666"/>
        <end position="707"/>
    </location>
</feature>
<gene>
    <name evidence="10" type="ORF">ONB1V03_LOCUS6094</name>
</gene>
<dbReference type="InterPro" id="IPR054521">
    <property type="entry name" value="HRI2_3H"/>
</dbReference>
<keyword evidence="6" id="KW-0175">Coiled coil</keyword>
<keyword evidence="2" id="KW-0808">Transferase</keyword>
<feature type="compositionally biased region" description="Polar residues" evidence="7">
    <location>
        <begin position="67"/>
        <end position="82"/>
    </location>
</feature>
<dbReference type="Gene3D" id="3.30.710.10">
    <property type="entry name" value="Potassium Channel Kv1.1, Chain A"/>
    <property type="match status" value="1"/>
</dbReference>
<dbReference type="InterPro" id="IPR011009">
    <property type="entry name" value="Kinase-like_dom_sf"/>
</dbReference>
<dbReference type="CDD" id="cd18498">
    <property type="entry name" value="BACK_RCBTB1_2"/>
    <property type="match status" value="1"/>
</dbReference>
<evidence type="ECO:0000256" key="2">
    <source>
        <dbReference type="ARBA" id="ARBA00022527"/>
    </source>
</evidence>
<dbReference type="Proteomes" id="UP000728032">
    <property type="component" value="Unassembled WGS sequence"/>
</dbReference>
<feature type="compositionally biased region" description="Acidic residues" evidence="7">
    <location>
        <begin position="353"/>
        <end position="365"/>
    </location>
</feature>
<dbReference type="PROSITE" id="PS50011">
    <property type="entry name" value="PROTEIN_KINASE_DOM"/>
    <property type="match status" value="1"/>
</dbReference>
<dbReference type="GO" id="GO:0006950">
    <property type="term" value="P:response to stress"/>
    <property type="evidence" value="ECO:0007669"/>
    <property type="project" value="UniProtKB-ARBA"/>
</dbReference>
<dbReference type="EC" id="2.7.11.1" evidence="1"/>
<feature type="region of interest" description="Disordered" evidence="7">
    <location>
        <begin position="344"/>
        <end position="366"/>
    </location>
</feature>
<dbReference type="OrthoDB" id="10051363at2759"/>
<dbReference type="PROSITE" id="PS50012">
    <property type="entry name" value="RCC1_3"/>
    <property type="match status" value="4"/>
</dbReference>
<feature type="repeat" description="RCC1" evidence="5">
    <location>
        <begin position="958"/>
        <end position="1009"/>
    </location>
</feature>
<protein>
    <recommendedName>
        <fullName evidence="1">non-specific serine/threonine protein kinase</fullName>
        <ecNumber evidence="1">2.7.11.1</ecNumber>
    </recommendedName>
    <alternativeName>
        <fullName evidence="4">Heme-regulated eukaryotic initiation factor eIF-2-alpha kinase</fullName>
    </alternativeName>
</protein>
<dbReference type="InterPro" id="IPR011333">
    <property type="entry name" value="SKP1/BTB/POZ_sf"/>
</dbReference>
<evidence type="ECO:0000256" key="3">
    <source>
        <dbReference type="ARBA" id="ARBA00022737"/>
    </source>
</evidence>
<dbReference type="InterPro" id="IPR000210">
    <property type="entry name" value="BTB/POZ_dom"/>
</dbReference>
<reference evidence="10" key="1">
    <citation type="submission" date="2020-11" db="EMBL/GenBank/DDBJ databases">
        <authorList>
            <person name="Tran Van P."/>
        </authorList>
    </citation>
    <scope>NUCLEOTIDE SEQUENCE</scope>
</reference>
<feature type="repeat" description="RCC1" evidence="5">
    <location>
        <begin position="905"/>
        <end position="957"/>
    </location>
</feature>
<dbReference type="Gene3D" id="1.10.510.10">
    <property type="entry name" value="Transferase(Phosphotransferase) domain 1"/>
    <property type="match status" value="1"/>
</dbReference>
<dbReference type="Pfam" id="PF00069">
    <property type="entry name" value="Pkinase"/>
    <property type="match status" value="1"/>
</dbReference>
<dbReference type="EMBL" id="OC917464">
    <property type="protein sequence ID" value="CAD7647137.1"/>
    <property type="molecule type" value="Genomic_DNA"/>
</dbReference>
<dbReference type="GO" id="GO:0006417">
    <property type="term" value="P:regulation of translation"/>
    <property type="evidence" value="ECO:0007669"/>
    <property type="project" value="UniProtKB-ARBA"/>
</dbReference>
<dbReference type="SUPFAM" id="SSF54695">
    <property type="entry name" value="POZ domain"/>
    <property type="match status" value="1"/>
</dbReference>
<feature type="repeat" description="RCC1" evidence="5">
    <location>
        <begin position="1010"/>
        <end position="1060"/>
    </location>
</feature>
<feature type="domain" description="Protein kinase" evidence="8">
    <location>
        <begin position="208"/>
        <end position="666"/>
    </location>
</feature>
<dbReference type="PRINTS" id="PR00633">
    <property type="entry name" value="RCCNDNSATION"/>
</dbReference>
<feature type="domain" description="BTB" evidence="9">
    <location>
        <begin position="1128"/>
        <end position="1195"/>
    </location>
</feature>
<dbReference type="Pfam" id="PF00651">
    <property type="entry name" value="BTB"/>
    <property type="match status" value="1"/>
</dbReference>
<dbReference type="InterPro" id="IPR058923">
    <property type="entry name" value="RCC1-like_dom"/>
</dbReference>
<proteinExistence type="predicted"/>
<evidence type="ECO:0000259" key="9">
    <source>
        <dbReference type="PROSITE" id="PS50097"/>
    </source>
</evidence>
<dbReference type="SMART" id="SM00220">
    <property type="entry name" value="S_TKc"/>
    <property type="match status" value="1"/>
</dbReference>
<organism evidence="10">
    <name type="scientific">Oppiella nova</name>
    <dbReference type="NCBI Taxonomy" id="334625"/>
    <lineage>
        <taxon>Eukaryota</taxon>
        <taxon>Metazoa</taxon>
        <taxon>Ecdysozoa</taxon>
        <taxon>Arthropoda</taxon>
        <taxon>Chelicerata</taxon>
        <taxon>Arachnida</taxon>
        <taxon>Acari</taxon>
        <taxon>Acariformes</taxon>
        <taxon>Sarcoptiformes</taxon>
        <taxon>Oribatida</taxon>
        <taxon>Brachypylina</taxon>
        <taxon>Oppioidea</taxon>
        <taxon>Oppiidae</taxon>
        <taxon>Oppiella</taxon>
    </lineage>
</organism>
<evidence type="ECO:0000256" key="6">
    <source>
        <dbReference type="SAM" id="Coils"/>
    </source>
</evidence>
<dbReference type="SMART" id="SM00225">
    <property type="entry name" value="BTB"/>
    <property type="match status" value="1"/>
</dbReference>
<keyword evidence="2" id="KW-0418">Kinase</keyword>